<dbReference type="Proteomes" id="UP001589733">
    <property type="component" value="Unassembled WGS sequence"/>
</dbReference>
<dbReference type="RefSeq" id="WP_380005900.1">
    <property type="nucleotide sequence ID" value="NZ_JBHLYR010000013.1"/>
</dbReference>
<comment type="caution">
    <text evidence="1">The sequence shown here is derived from an EMBL/GenBank/DDBJ whole genome shotgun (WGS) entry which is preliminary data.</text>
</comment>
<organism evidence="1 2">
    <name type="scientific">Deinococcus oregonensis</name>
    <dbReference type="NCBI Taxonomy" id="1805970"/>
    <lineage>
        <taxon>Bacteria</taxon>
        <taxon>Thermotogati</taxon>
        <taxon>Deinococcota</taxon>
        <taxon>Deinococci</taxon>
        <taxon>Deinococcales</taxon>
        <taxon>Deinococcaceae</taxon>
        <taxon>Deinococcus</taxon>
    </lineage>
</organism>
<evidence type="ECO:0000313" key="2">
    <source>
        <dbReference type="Proteomes" id="UP001589733"/>
    </source>
</evidence>
<evidence type="ECO:0000313" key="1">
    <source>
        <dbReference type="EMBL" id="MFB9991205.1"/>
    </source>
</evidence>
<name>A0ABV6AWX4_9DEIO</name>
<keyword evidence="2" id="KW-1185">Reference proteome</keyword>
<reference evidence="1 2" key="1">
    <citation type="submission" date="2024-09" db="EMBL/GenBank/DDBJ databases">
        <authorList>
            <person name="Sun Q."/>
            <person name="Mori K."/>
        </authorList>
    </citation>
    <scope>NUCLEOTIDE SEQUENCE [LARGE SCALE GENOMIC DNA]</scope>
    <source>
        <strain evidence="1 2">JCM 13503</strain>
    </source>
</reference>
<sequence>MHPRDLTAVELADLLDAAYRQDRSLSREGPDLVTRVELADFLGCHPEVQAEAWSAWQEILEAEDEDEAQYWLDVEFVEACPN</sequence>
<accession>A0ABV6AWX4</accession>
<protein>
    <submittedName>
        <fullName evidence="1">Uncharacterized protein</fullName>
    </submittedName>
</protein>
<dbReference type="EMBL" id="JBHLYR010000013">
    <property type="protein sequence ID" value="MFB9991205.1"/>
    <property type="molecule type" value="Genomic_DNA"/>
</dbReference>
<proteinExistence type="predicted"/>
<gene>
    <name evidence="1" type="ORF">ACFFLM_04310</name>
</gene>